<dbReference type="Proteomes" id="UP000030762">
    <property type="component" value="Unassembled WGS sequence"/>
</dbReference>
<reference evidence="2 3" key="1">
    <citation type="submission" date="2012-04" db="EMBL/GenBank/DDBJ databases">
        <title>The Genome Sequence of Saprolegnia declina VS20.</title>
        <authorList>
            <consortium name="The Broad Institute Genome Sequencing Platform"/>
            <person name="Russ C."/>
            <person name="Nusbaum C."/>
            <person name="Tyler B."/>
            <person name="van West P."/>
            <person name="Dieguez-Uribeondo J."/>
            <person name="de Bruijn I."/>
            <person name="Tripathy S."/>
            <person name="Jiang R."/>
            <person name="Young S.K."/>
            <person name="Zeng Q."/>
            <person name="Gargeya S."/>
            <person name="Fitzgerald M."/>
            <person name="Haas B."/>
            <person name="Abouelleil A."/>
            <person name="Alvarado L."/>
            <person name="Arachchi H.M."/>
            <person name="Berlin A."/>
            <person name="Chapman S.B."/>
            <person name="Goldberg J."/>
            <person name="Griggs A."/>
            <person name="Gujja S."/>
            <person name="Hansen M."/>
            <person name="Howarth C."/>
            <person name="Imamovic A."/>
            <person name="Larimer J."/>
            <person name="McCowen C."/>
            <person name="Montmayeur A."/>
            <person name="Murphy C."/>
            <person name="Neiman D."/>
            <person name="Pearson M."/>
            <person name="Priest M."/>
            <person name="Roberts A."/>
            <person name="Saif S."/>
            <person name="Shea T."/>
            <person name="Sisk P."/>
            <person name="Sykes S."/>
            <person name="Wortman J."/>
            <person name="Nusbaum C."/>
            <person name="Birren B."/>
        </authorList>
    </citation>
    <scope>NUCLEOTIDE SEQUENCE [LARGE SCALE GENOMIC DNA]</scope>
    <source>
        <strain evidence="2 3">VS20</strain>
    </source>
</reference>
<dbReference type="AlphaFoldDB" id="T0QT49"/>
<dbReference type="InParanoid" id="T0QT49"/>
<feature type="transmembrane region" description="Helical" evidence="1">
    <location>
        <begin position="83"/>
        <end position="103"/>
    </location>
</feature>
<keyword evidence="1" id="KW-0812">Transmembrane</keyword>
<dbReference type="EMBL" id="JH767143">
    <property type="protein sequence ID" value="EQC37881.1"/>
    <property type="molecule type" value="Genomic_DNA"/>
</dbReference>
<feature type="transmembrane region" description="Helical" evidence="1">
    <location>
        <begin position="20"/>
        <end position="42"/>
    </location>
</feature>
<dbReference type="SUPFAM" id="SSF103473">
    <property type="entry name" value="MFS general substrate transporter"/>
    <property type="match status" value="1"/>
</dbReference>
<dbReference type="InterPro" id="IPR036259">
    <property type="entry name" value="MFS_trans_sf"/>
</dbReference>
<sequence length="191" mass="21319">MVSDVLIRVLYANPAAARKVCLWLLVLAQALALGVGLNSPQLETDFYVFSHTNYVLRFATGGGASTIICLLTDMYGVYNVGTMYGLIITSWSIGMVIVGVSFAGEKQVFLRQLDALWVLAIAGSVFMLFVRTNSKDRFFRGYQLTIWNRHADDEDYHDMVLLSPDNGSSFMWSSESEMDLPHRSTARVQTV</sequence>
<dbReference type="VEuPathDB" id="FungiDB:SDRG_04902"/>
<keyword evidence="3" id="KW-1185">Reference proteome</keyword>
<feature type="transmembrane region" description="Helical" evidence="1">
    <location>
        <begin position="109"/>
        <end position="130"/>
    </location>
</feature>
<dbReference type="RefSeq" id="XP_008608814.1">
    <property type="nucleotide sequence ID" value="XM_008610592.1"/>
</dbReference>
<organism evidence="2 3">
    <name type="scientific">Saprolegnia diclina (strain VS20)</name>
    <dbReference type="NCBI Taxonomy" id="1156394"/>
    <lineage>
        <taxon>Eukaryota</taxon>
        <taxon>Sar</taxon>
        <taxon>Stramenopiles</taxon>
        <taxon>Oomycota</taxon>
        <taxon>Saprolegniomycetes</taxon>
        <taxon>Saprolegniales</taxon>
        <taxon>Saprolegniaceae</taxon>
        <taxon>Saprolegnia</taxon>
    </lineage>
</organism>
<keyword evidence="1" id="KW-1133">Transmembrane helix</keyword>
<evidence type="ECO:0000313" key="2">
    <source>
        <dbReference type="EMBL" id="EQC37881.1"/>
    </source>
</evidence>
<evidence type="ECO:0000256" key="1">
    <source>
        <dbReference type="SAM" id="Phobius"/>
    </source>
</evidence>
<name>T0QT49_SAPDV</name>
<gene>
    <name evidence="2" type="ORF">SDRG_04902</name>
</gene>
<accession>T0QT49</accession>
<protein>
    <recommendedName>
        <fullName evidence="4">Major facilitator superfamily (MFS) profile domain-containing protein</fullName>
    </recommendedName>
</protein>
<dbReference type="OMA" id="HADDEDY"/>
<proteinExistence type="predicted"/>
<keyword evidence="1" id="KW-0472">Membrane</keyword>
<dbReference type="GeneID" id="19945629"/>
<dbReference type="OrthoDB" id="5581815at2759"/>
<evidence type="ECO:0000313" key="3">
    <source>
        <dbReference type="Proteomes" id="UP000030762"/>
    </source>
</evidence>
<evidence type="ECO:0008006" key="4">
    <source>
        <dbReference type="Google" id="ProtNLM"/>
    </source>
</evidence>
<feature type="transmembrane region" description="Helical" evidence="1">
    <location>
        <begin position="54"/>
        <end position="71"/>
    </location>
</feature>